<evidence type="ECO:0000313" key="5">
    <source>
        <dbReference type="EMBL" id="OGN34096.1"/>
    </source>
</evidence>
<dbReference type="PRINTS" id="PR00502">
    <property type="entry name" value="NUDIXFAMILY"/>
</dbReference>
<dbReference type="PANTHER" id="PTHR43046:SF14">
    <property type="entry name" value="MUTT_NUDIX FAMILY PROTEIN"/>
    <property type="match status" value="1"/>
</dbReference>
<proteinExistence type="inferred from homology"/>
<organism evidence="5 6">
    <name type="scientific">Candidatus Yanofskybacteria bacterium RIFCSPLOWO2_12_FULL_43_11b</name>
    <dbReference type="NCBI Taxonomy" id="1802710"/>
    <lineage>
        <taxon>Bacteria</taxon>
        <taxon>Candidatus Yanofskyibacteriota</taxon>
    </lineage>
</organism>
<feature type="domain" description="Nudix hydrolase" evidence="4">
    <location>
        <begin position="3"/>
        <end position="133"/>
    </location>
</feature>
<dbReference type="PANTHER" id="PTHR43046">
    <property type="entry name" value="GDP-MANNOSE MANNOSYL HYDROLASE"/>
    <property type="match status" value="1"/>
</dbReference>
<comment type="caution">
    <text evidence="5">The sequence shown here is derived from an EMBL/GenBank/DDBJ whole genome shotgun (WGS) entry which is preliminary data.</text>
</comment>
<dbReference type="PROSITE" id="PS51462">
    <property type="entry name" value="NUDIX"/>
    <property type="match status" value="1"/>
</dbReference>
<comment type="similarity">
    <text evidence="3">Belongs to the Nudix hydrolase family.</text>
</comment>
<dbReference type="InterPro" id="IPR020476">
    <property type="entry name" value="Nudix_hydrolase"/>
</dbReference>
<dbReference type="GO" id="GO:0016787">
    <property type="term" value="F:hydrolase activity"/>
    <property type="evidence" value="ECO:0007669"/>
    <property type="project" value="UniProtKB-KW"/>
</dbReference>
<sequence length="141" mass="15837">MSKNIVSVGVRVLIRKGDSLLLAQPKGADFHFFPGGGLEFNETAEDAVARELREELGMKLKGCIFIGTNENRFADKSGNHHGIDLMFAVKVDRAHINSKEKHITFSFIKISELSKAKILPKTLKKNVIKWLRDKKTFWGNG</sequence>
<dbReference type="InterPro" id="IPR000086">
    <property type="entry name" value="NUDIX_hydrolase_dom"/>
</dbReference>
<gene>
    <name evidence="5" type="ORF">A3G51_00725</name>
</gene>
<dbReference type="Pfam" id="PF00293">
    <property type="entry name" value="NUDIX"/>
    <property type="match status" value="1"/>
</dbReference>
<comment type="cofactor">
    <cofactor evidence="1">
        <name>Mg(2+)</name>
        <dbReference type="ChEBI" id="CHEBI:18420"/>
    </cofactor>
</comment>
<evidence type="ECO:0000259" key="4">
    <source>
        <dbReference type="PROSITE" id="PS51462"/>
    </source>
</evidence>
<accession>A0A1F8HAY1</accession>
<evidence type="ECO:0000313" key="6">
    <source>
        <dbReference type="Proteomes" id="UP000177745"/>
    </source>
</evidence>
<evidence type="ECO:0000256" key="3">
    <source>
        <dbReference type="RuleBase" id="RU003476"/>
    </source>
</evidence>
<dbReference type="InterPro" id="IPR015797">
    <property type="entry name" value="NUDIX_hydrolase-like_dom_sf"/>
</dbReference>
<dbReference type="SUPFAM" id="SSF55811">
    <property type="entry name" value="Nudix"/>
    <property type="match status" value="1"/>
</dbReference>
<name>A0A1F8HAY1_9BACT</name>
<evidence type="ECO:0000256" key="2">
    <source>
        <dbReference type="ARBA" id="ARBA00022801"/>
    </source>
</evidence>
<dbReference type="InterPro" id="IPR020084">
    <property type="entry name" value="NUDIX_hydrolase_CS"/>
</dbReference>
<keyword evidence="2 3" id="KW-0378">Hydrolase</keyword>
<dbReference type="AlphaFoldDB" id="A0A1F8HAY1"/>
<dbReference type="EMBL" id="MGKY01000006">
    <property type="protein sequence ID" value="OGN34096.1"/>
    <property type="molecule type" value="Genomic_DNA"/>
</dbReference>
<reference evidence="5 6" key="1">
    <citation type="journal article" date="2016" name="Nat. Commun.">
        <title>Thousands of microbial genomes shed light on interconnected biogeochemical processes in an aquifer system.</title>
        <authorList>
            <person name="Anantharaman K."/>
            <person name="Brown C.T."/>
            <person name="Hug L.A."/>
            <person name="Sharon I."/>
            <person name="Castelle C.J."/>
            <person name="Probst A.J."/>
            <person name="Thomas B.C."/>
            <person name="Singh A."/>
            <person name="Wilkins M.J."/>
            <person name="Karaoz U."/>
            <person name="Brodie E.L."/>
            <person name="Williams K.H."/>
            <person name="Hubbard S.S."/>
            <person name="Banfield J.F."/>
        </authorList>
    </citation>
    <scope>NUCLEOTIDE SEQUENCE [LARGE SCALE GENOMIC DNA]</scope>
</reference>
<protein>
    <recommendedName>
        <fullName evidence="4">Nudix hydrolase domain-containing protein</fullName>
    </recommendedName>
</protein>
<dbReference type="Proteomes" id="UP000177745">
    <property type="component" value="Unassembled WGS sequence"/>
</dbReference>
<dbReference type="PROSITE" id="PS00893">
    <property type="entry name" value="NUDIX_BOX"/>
    <property type="match status" value="1"/>
</dbReference>
<dbReference type="Gene3D" id="3.90.79.10">
    <property type="entry name" value="Nucleoside Triphosphate Pyrophosphohydrolase"/>
    <property type="match status" value="1"/>
</dbReference>
<evidence type="ECO:0000256" key="1">
    <source>
        <dbReference type="ARBA" id="ARBA00001946"/>
    </source>
</evidence>